<reference evidence="2 3" key="2">
    <citation type="submission" date="2018-11" db="EMBL/GenBank/DDBJ databases">
        <authorList>
            <consortium name="Pathogen Informatics"/>
        </authorList>
    </citation>
    <scope>NUCLEOTIDE SEQUENCE [LARGE SCALE GENOMIC DNA]</scope>
</reference>
<evidence type="ECO:0000256" key="1">
    <source>
        <dbReference type="SAM" id="MobiDB-lite"/>
    </source>
</evidence>
<reference evidence="4" key="1">
    <citation type="submission" date="2017-02" db="UniProtKB">
        <authorList>
            <consortium name="WormBaseParasite"/>
        </authorList>
    </citation>
    <scope>IDENTIFICATION</scope>
</reference>
<dbReference type="WBParaSite" id="HDID_0001099601-mRNA-1">
    <property type="protein sequence ID" value="HDID_0001099601-mRNA-1"/>
    <property type="gene ID" value="HDID_0001099601"/>
</dbReference>
<feature type="region of interest" description="Disordered" evidence="1">
    <location>
        <begin position="1"/>
        <end position="89"/>
    </location>
</feature>
<name>A0A0R3SZ00_HYMDI</name>
<dbReference type="AlphaFoldDB" id="A0A0R3SZ00"/>
<feature type="compositionally biased region" description="Acidic residues" evidence="1">
    <location>
        <begin position="34"/>
        <end position="45"/>
    </location>
</feature>
<accession>A0A0R3SZ00</accession>
<dbReference type="EMBL" id="UYSG01012253">
    <property type="protein sequence ID" value="VDL64528.1"/>
    <property type="molecule type" value="Genomic_DNA"/>
</dbReference>
<protein>
    <submittedName>
        <fullName evidence="2 4">Uncharacterized protein</fullName>
    </submittedName>
</protein>
<sequence>MEQAEVQLLRPEPSQTTQAGGARTTTTIVHESREEDEEEEVDDEGAECRRSHSRKNPARIMATPPIASSSTTSRDLESGWFASLPHGMS</sequence>
<proteinExistence type="predicted"/>
<evidence type="ECO:0000313" key="3">
    <source>
        <dbReference type="Proteomes" id="UP000274504"/>
    </source>
</evidence>
<gene>
    <name evidence="2" type="ORF">HDID_LOCUS10993</name>
</gene>
<evidence type="ECO:0000313" key="2">
    <source>
        <dbReference type="EMBL" id="VDL64528.1"/>
    </source>
</evidence>
<organism evidence="4">
    <name type="scientific">Hymenolepis diminuta</name>
    <name type="common">Rat tapeworm</name>
    <dbReference type="NCBI Taxonomy" id="6216"/>
    <lineage>
        <taxon>Eukaryota</taxon>
        <taxon>Metazoa</taxon>
        <taxon>Spiralia</taxon>
        <taxon>Lophotrochozoa</taxon>
        <taxon>Platyhelminthes</taxon>
        <taxon>Cestoda</taxon>
        <taxon>Eucestoda</taxon>
        <taxon>Cyclophyllidea</taxon>
        <taxon>Hymenolepididae</taxon>
        <taxon>Hymenolepis</taxon>
    </lineage>
</organism>
<dbReference type="Proteomes" id="UP000274504">
    <property type="component" value="Unassembled WGS sequence"/>
</dbReference>
<feature type="compositionally biased region" description="Low complexity" evidence="1">
    <location>
        <begin position="15"/>
        <end position="27"/>
    </location>
</feature>
<evidence type="ECO:0000313" key="4">
    <source>
        <dbReference type="WBParaSite" id="HDID_0001099601-mRNA-1"/>
    </source>
</evidence>